<dbReference type="PANTHER" id="PTHR12110:SF53">
    <property type="entry name" value="BLR5974 PROTEIN"/>
    <property type="match status" value="1"/>
</dbReference>
<dbReference type="Gene3D" id="3.20.20.150">
    <property type="entry name" value="Divalent-metal-dependent TIM barrel enzymes"/>
    <property type="match status" value="1"/>
</dbReference>
<comment type="caution">
    <text evidence="2">The sequence shown here is derived from an EMBL/GenBank/DDBJ whole genome shotgun (WGS) entry which is preliminary data.</text>
</comment>
<protein>
    <submittedName>
        <fullName evidence="2">Sugar phosphate isomerase/epimerase</fullName>
    </submittedName>
</protein>
<gene>
    <name evidence="2" type="ORF">PQQ73_04125</name>
</gene>
<feature type="domain" description="Xylose isomerase-like TIM barrel" evidence="1">
    <location>
        <begin position="34"/>
        <end position="275"/>
    </location>
</feature>
<dbReference type="Pfam" id="PF01261">
    <property type="entry name" value="AP_endonuc_2"/>
    <property type="match status" value="1"/>
</dbReference>
<dbReference type="InterPro" id="IPR050312">
    <property type="entry name" value="IolE/XylAMocC-like"/>
</dbReference>
<organism evidence="2 3">
    <name type="scientific">Paraburkholderia strydomiana</name>
    <dbReference type="NCBI Taxonomy" id="1245417"/>
    <lineage>
        <taxon>Bacteria</taxon>
        <taxon>Pseudomonadati</taxon>
        <taxon>Pseudomonadota</taxon>
        <taxon>Betaproteobacteria</taxon>
        <taxon>Burkholderiales</taxon>
        <taxon>Burkholderiaceae</taxon>
        <taxon>Paraburkholderia</taxon>
    </lineage>
</organism>
<accession>A0ABW9E864</accession>
<reference evidence="2 3" key="1">
    <citation type="journal article" date="2024" name="Chem. Sci.">
        <title>Discovery of megapolipeptins by genome mining of a Burkholderiales bacteria collection.</title>
        <authorList>
            <person name="Paulo B.S."/>
            <person name="Recchia M.J.J."/>
            <person name="Lee S."/>
            <person name="Fergusson C.H."/>
            <person name="Romanowski S.B."/>
            <person name="Hernandez A."/>
            <person name="Krull N."/>
            <person name="Liu D.Y."/>
            <person name="Cavanagh H."/>
            <person name="Bos A."/>
            <person name="Gray C.A."/>
            <person name="Murphy B.T."/>
            <person name="Linington R.G."/>
            <person name="Eustaquio A.S."/>
        </authorList>
    </citation>
    <scope>NUCLEOTIDE SEQUENCE [LARGE SCALE GENOMIC DNA]</scope>
    <source>
        <strain evidence="2 3">RL17-350-BIC-E</strain>
    </source>
</reference>
<keyword evidence="2" id="KW-0413">Isomerase</keyword>
<dbReference type="PANTHER" id="PTHR12110">
    <property type="entry name" value="HYDROXYPYRUVATE ISOMERASE"/>
    <property type="match status" value="1"/>
</dbReference>
<evidence type="ECO:0000313" key="3">
    <source>
        <dbReference type="Proteomes" id="UP001629392"/>
    </source>
</evidence>
<name>A0ABW9E864_9BURK</name>
<dbReference type="InterPro" id="IPR036237">
    <property type="entry name" value="Xyl_isomerase-like_sf"/>
</dbReference>
<dbReference type="GO" id="GO:0016853">
    <property type="term" value="F:isomerase activity"/>
    <property type="evidence" value="ECO:0007669"/>
    <property type="project" value="UniProtKB-KW"/>
</dbReference>
<evidence type="ECO:0000259" key="1">
    <source>
        <dbReference type="Pfam" id="PF01261"/>
    </source>
</evidence>
<dbReference type="SUPFAM" id="SSF51658">
    <property type="entry name" value="Xylose isomerase-like"/>
    <property type="match status" value="1"/>
</dbReference>
<keyword evidence="3" id="KW-1185">Reference proteome</keyword>
<dbReference type="RefSeq" id="WP_408141152.1">
    <property type="nucleotide sequence ID" value="NZ_JAQQCJ010000002.1"/>
</dbReference>
<dbReference type="InterPro" id="IPR013022">
    <property type="entry name" value="Xyl_isomerase-like_TIM-brl"/>
</dbReference>
<proteinExistence type="predicted"/>
<dbReference type="EMBL" id="JAQQCL010000002">
    <property type="protein sequence ID" value="MFM0715511.1"/>
    <property type="molecule type" value="Genomic_DNA"/>
</dbReference>
<evidence type="ECO:0000313" key="2">
    <source>
        <dbReference type="EMBL" id="MFM0715511.1"/>
    </source>
</evidence>
<sequence length="290" mass="31947">MSMTTIDTTHRARPLGVNTYGYIWSTPAAECVRRLGALGYREFELVLNPPHLALDEFKSGERRQFAALLTAEGLVARSLNVPSLDHNLASPMRRMRQYSVNLFIDAIDLAADIGATHLVVVPGRMSPLFPPPQQQCEAWMRESLDALVPHAERRGVTLALENVPFASFPDAVTLGAFVRGYASASLAVCYDVANAHFIGESPAAGLRELRELVRLIHLSDTTRETWRHDEVGLGDVPFSEVPAALDEINFNGACMLEIISSEPERAIRRSHRALTAFGFAEAEKTTLRPA</sequence>
<dbReference type="Proteomes" id="UP001629392">
    <property type="component" value="Unassembled WGS sequence"/>
</dbReference>